<dbReference type="PANTHER" id="PTHR43133">
    <property type="entry name" value="RNA POLYMERASE ECF-TYPE SIGMA FACTO"/>
    <property type="match status" value="1"/>
</dbReference>
<evidence type="ECO:0000256" key="1">
    <source>
        <dbReference type="ARBA" id="ARBA00010641"/>
    </source>
</evidence>
<dbReference type="Pfam" id="PF04542">
    <property type="entry name" value="Sigma70_r2"/>
    <property type="match status" value="1"/>
</dbReference>
<dbReference type="InterPro" id="IPR036388">
    <property type="entry name" value="WH-like_DNA-bd_sf"/>
</dbReference>
<dbReference type="InterPro" id="IPR039425">
    <property type="entry name" value="RNA_pol_sigma-70-like"/>
</dbReference>
<dbReference type="STRING" id="1007099.SAMN05216287_0613"/>
<dbReference type="SUPFAM" id="SSF88946">
    <property type="entry name" value="Sigma2 domain of RNA polymerase sigma factors"/>
    <property type="match status" value="1"/>
</dbReference>
<dbReference type="GO" id="GO:0003677">
    <property type="term" value="F:DNA binding"/>
    <property type="evidence" value="ECO:0007669"/>
    <property type="project" value="InterPro"/>
</dbReference>
<keyword evidence="4" id="KW-0804">Transcription</keyword>
<dbReference type="PANTHER" id="PTHR43133:SF63">
    <property type="entry name" value="RNA POLYMERASE SIGMA FACTOR FECI-RELATED"/>
    <property type="match status" value="1"/>
</dbReference>
<dbReference type="InterPro" id="IPR014284">
    <property type="entry name" value="RNA_pol_sigma-70_dom"/>
</dbReference>
<dbReference type="Proteomes" id="UP000243778">
    <property type="component" value="Unassembled WGS sequence"/>
</dbReference>
<dbReference type="NCBIfam" id="TIGR02937">
    <property type="entry name" value="sigma70-ECF"/>
    <property type="match status" value="1"/>
</dbReference>
<evidence type="ECO:0000256" key="3">
    <source>
        <dbReference type="ARBA" id="ARBA00023082"/>
    </source>
</evidence>
<dbReference type="OrthoDB" id="9794372at2"/>
<keyword evidence="3" id="KW-0731">Sigma factor</keyword>
<evidence type="ECO:0000259" key="5">
    <source>
        <dbReference type="Pfam" id="PF04542"/>
    </source>
</evidence>
<dbReference type="GO" id="GO:0006352">
    <property type="term" value="P:DNA-templated transcription initiation"/>
    <property type="evidence" value="ECO:0007669"/>
    <property type="project" value="InterPro"/>
</dbReference>
<dbReference type="AlphaFoldDB" id="A0A1H2SDY9"/>
<organism evidence="7 8">
    <name type="scientific">Pseudomonas kuykendallii</name>
    <dbReference type="NCBI Taxonomy" id="1007099"/>
    <lineage>
        <taxon>Bacteria</taxon>
        <taxon>Pseudomonadati</taxon>
        <taxon>Pseudomonadota</taxon>
        <taxon>Gammaproteobacteria</taxon>
        <taxon>Pseudomonadales</taxon>
        <taxon>Pseudomonadaceae</taxon>
        <taxon>Pseudomonas</taxon>
    </lineage>
</organism>
<dbReference type="EMBL" id="FNNU01000001">
    <property type="protein sequence ID" value="SDW29179.1"/>
    <property type="molecule type" value="Genomic_DNA"/>
</dbReference>
<evidence type="ECO:0000256" key="2">
    <source>
        <dbReference type="ARBA" id="ARBA00023015"/>
    </source>
</evidence>
<dbReference type="RefSeq" id="WP_090224503.1">
    <property type="nucleotide sequence ID" value="NZ_FNNU01000001.1"/>
</dbReference>
<sequence length="166" mass="19363">MSESDLKSLFLQHAEALQRYLRRKGSDPQLAADLVQESFLRLAERYGKEHIDNTQAWLYRTAQNLLIDHVRRQRRHRTDLVPQEDLDDIVEERPGLDEQTIAERRTRQLHAAVAELPPRTREIFRLNRLEGLTYAEVARLLDISDSSVQKHLAKALAHVMQRLQAP</sequence>
<reference evidence="8" key="1">
    <citation type="submission" date="2016-10" db="EMBL/GenBank/DDBJ databases">
        <authorList>
            <person name="Varghese N."/>
            <person name="Submissions S."/>
        </authorList>
    </citation>
    <scope>NUCLEOTIDE SEQUENCE [LARGE SCALE GENOMIC DNA]</scope>
    <source>
        <strain evidence="8">NRRL B-59562</strain>
    </source>
</reference>
<accession>A0A1H2SDY9</accession>
<dbReference type="Pfam" id="PF08281">
    <property type="entry name" value="Sigma70_r4_2"/>
    <property type="match status" value="1"/>
</dbReference>
<dbReference type="InterPro" id="IPR013249">
    <property type="entry name" value="RNA_pol_sigma70_r4_t2"/>
</dbReference>
<evidence type="ECO:0000256" key="4">
    <source>
        <dbReference type="ARBA" id="ARBA00023163"/>
    </source>
</evidence>
<dbReference type="SUPFAM" id="SSF88659">
    <property type="entry name" value="Sigma3 and sigma4 domains of RNA polymerase sigma factors"/>
    <property type="match status" value="1"/>
</dbReference>
<protein>
    <submittedName>
        <fullName evidence="7">RNA polymerase sigma-70 factor, ECF subfamily</fullName>
    </submittedName>
</protein>
<proteinExistence type="inferred from homology"/>
<dbReference type="InterPro" id="IPR007627">
    <property type="entry name" value="RNA_pol_sigma70_r2"/>
</dbReference>
<dbReference type="InterPro" id="IPR013324">
    <property type="entry name" value="RNA_pol_sigma_r3/r4-like"/>
</dbReference>
<feature type="domain" description="RNA polymerase sigma-70 region 2" evidence="5">
    <location>
        <begin position="9"/>
        <end position="75"/>
    </location>
</feature>
<dbReference type="Gene3D" id="1.10.1740.10">
    <property type="match status" value="1"/>
</dbReference>
<keyword evidence="8" id="KW-1185">Reference proteome</keyword>
<evidence type="ECO:0000313" key="8">
    <source>
        <dbReference type="Proteomes" id="UP000243778"/>
    </source>
</evidence>
<dbReference type="InterPro" id="IPR013325">
    <property type="entry name" value="RNA_pol_sigma_r2"/>
</dbReference>
<comment type="similarity">
    <text evidence="1">Belongs to the sigma-70 factor family. ECF subfamily.</text>
</comment>
<dbReference type="Gene3D" id="1.10.10.10">
    <property type="entry name" value="Winged helix-like DNA-binding domain superfamily/Winged helix DNA-binding domain"/>
    <property type="match status" value="1"/>
</dbReference>
<feature type="domain" description="RNA polymerase sigma factor 70 region 4 type 2" evidence="6">
    <location>
        <begin position="107"/>
        <end position="158"/>
    </location>
</feature>
<keyword evidence="2" id="KW-0805">Transcription regulation</keyword>
<dbReference type="CDD" id="cd06171">
    <property type="entry name" value="Sigma70_r4"/>
    <property type="match status" value="1"/>
</dbReference>
<evidence type="ECO:0000259" key="6">
    <source>
        <dbReference type="Pfam" id="PF08281"/>
    </source>
</evidence>
<dbReference type="GO" id="GO:0016987">
    <property type="term" value="F:sigma factor activity"/>
    <property type="evidence" value="ECO:0007669"/>
    <property type="project" value="UniProtKB-KW"/>
</dbReference>
<evidence type="ECO:0000313" key="7">
    <source>
        <dbReference type="EMBL" id="SDW29179.1"/>
    </source>
</evidence>
<name>A0A1H2SDY9_9PSED</name>
<gene>
    <name evidence="7" type="ORF">SAMN05216287_0613</name>
</gene>